<dbReference type="Proteomes" id="UP001165135">
    <property type="component" value="Unassembled WGS sequence"/>
</dbReference>
<protein>
    <recommendedName>
        <fullName evidence="4">AB hydrolase-1 domain-containing protein</fullName>
    </recommendedName>
</protein>
<dbReference type="SUPFAM" id="SSF53474">
    <property type="entry name" value="alpha/beta-Hydrolases"/>
    <property type="match status" value="1"/>
</dbReference>
<reference evidence="2" key="1">
    <citation type="submission" date="2023-03" db="EMBL/GenBank/DDBJ databases">
        <title>Actinoallomurus iriomotensis NBRC 103681.</title>
        <authorList>
            <person name="Ichikawa N."/>
            <person name="Sato H."/>
            <person name="Tonouchi N."/>
        </authorList>
    </citation>
    <scope>NUCLEOTIDE SEQUENCE</scope>
    <source>
        <strain evidence="2">NBRC 103681</strain>
    </source>
</reference>
<dbReference type="InterPro" id="IPR029058">
    <property type="entry name" value="AB_hydrolase_fold"/>
</dbReference>
<feature type="compositionally biased region" description="Basic residues" evidence="1">
    <location>
        <begin position="170"/>
        <end position="184"/>
    </location>
</feature>
<feature type="compositionally biased region" description="Low complexity" evidence="1">
    <location>
        <begin position="40"/>
        <end position="55"/>
    </location>
</feature>
<dbReference type="AlphaFoldDB" id="A0A9W6RMN6"/>
<evidence type="ECO:0008006" key="4">
    <source>
        <dbReference type="Google" id="ProtNLM"/>
    </source>
</evidence>
<sequence length="205" mass="21958">MTPREGGGDQAGASDGGAEHADLAARFPSQWAVGDRRSASSRSAFTTSATRSGSSVPSAVPMAWSPRRLADAYTVVTYDRRGLARGTVDDPRRPVTMAAHVDDAHRLLAAVTDEPAFMLGCGFGALIGLHLGRRASRAAGRARRVREPVAPALLPAAERARHEEELAHLQRVRGRRAWPRRSRRSPTSSASTPPARPSPASLRTR</sequence>
<feature type="region of interest" description="Disordered" evidence="1">
    <location>
        <begin position="1"/>
        <end position="59"/>
    </location>
</feature>
<feature type="compositionally biased region" description="Low complexity" evidence="1">
    <location>
        <begin position="185"/>
        <end position="205"/>
    </location>
</feature>
<organism evidence="2 3">
    <name type="scientific">Actinoallomurus iriomotensis</name>
    <dbReference type="NCBI Taxonomy" id="478107"/>
    <lineage>
        <taxon>Bacteria</taxon>
        <taxon>Bacillati</taxon>
        <taxon>Actinomycetota</taxon>
        <taxon>Actinomycetes</taxon>
        <taxon>Streptosporangiales</taxon>
        <taxon>Thermomonosporaceae</taxon>
        <taxon>Actinoallomurus</taxon>
    </lineage>
</organism>
<evidence type="ECO:0000313" key="2">
    <source>
        <dbReference type="EMBL" id="GLY79046.1"/>
    </source>
</evidence>
<dbReference type="Gene3D" id="3.40.50.1820">
    <property type="entry name" value="alpha/beta hydrolase"/>
    <property type="match status" value="1"/>
</dbReference>
<evidence type="ECO:0000256" key="1">
    <source>
        <dbReference type="SAM" id="MobiDB-lite"/>
    </source>
</evidence>
<accession>A0A9W6RMN6</accession>
<proteinExistence type="predicted"/>
<feature type="region of interest" description="Disordered" evidence="1">
    <location>
        <begin position="167"/>
        <end position="205"/>
    </location>
</feature>
<dbReference type="EMBL" id="BSTJ01000010">
    <property type="protein sequence ID" value="GLY79046.1"/>
    <property type="molecule type" value="Genomic_DNA"/>
</dbReference>
<evidence type="ECO:0000313" key="3">
    <source>
        <dbReference type="Proteomes" id="UP001165135"/>
    </source>
</evidence>
<comment type="caution">
    <text evidence="2">The sequence shown here is derived from an EMBL/GenBank/DDBJ whole genome shotgun (WGS) entry which is preliminary data.</text>
</comment>
<gene>
    <name evidence="2" type="ORF">Airi01_073130</name>
</gene>
<name>A0A9W6RMN6_9ACTN</name>